<comment type="caution">
    <text evidence="1">The sequence shown here is derived from an EMBL/GenBank/DDBJ whole genome shotgun (WGS) entry which is preliminary data.</text>
</comment>
<evidence type="ECO:0008006" key="3">
    <source>
        <dbReference type="Google" id="ProtNLM"/>
    </source>
</evidence>
<organism evidence="1 2">
    <name type="scientific">candidate division WOR-3 bacterium</name>
    <dbReference type="NCBI Taxonomy" id="2052148"/>
    <lineage>
        <taxon>Bacteria</taxon>
        <taxon>Bacteria division WOR-3</taxon>
    </lineage>
</organism>
<evidence type="ECO:0000313" key="2">
    <source>
        <dbReference type="Proteomes" id="UP000268469"/>
    </source>
</evidence>
<reference evidence="1 2" key="1">
    <citation type="submission" date="2018-06" db="EMBL/GenBank/DDBJ databases">
        <title>Extensive metabolic versatility and redundancy in microbially diverse, dynamic hydrothermal sediments.</title>
        <authorList>
            <person name="Dombrowski N."/>
            <person name="Teske A."/>
            <person name="Baker B.J."/>
        </authorList>
    </citation>
    <scope>NUCLEOTIDE SEQUENCE [LARGE SCALE GENOMIC DNA]</scope>
    <source>
        <strain evidence="1">B36_G15</strain>
    </source>
</reference>
<proteinExistence type="predicted"/>
<sequence>MLKVKALLIIFSSLSAGVIMRSQLKIGGKEEIEVWYLEGDNIRYDSGERSSLIYTGCDQKVRGVDWLKREYFQTDLEGLEALIGEREPMRGELKTLEKSSIFNLPAIYHVLLKDNDTIGRIWIIDQKSFPLPQKLVKRFIKIRDLFLRYFRRPVVVPGIVGRMILYDPPYFQEVIDIKETRIRPETFLIPEGFQLSPAIRPQYQSGD</sequence>
<protein>
    <recommendedName>
        <fullName evidence="3">DUF4412 domain-containing protein</fullName>
    </recommendedName>
</protein>
<dbReference type="AlphaFoldDB" id="A0A660SK40"/>
<accession>A0A660SK40</accession>
<dbReference type="Proteomes" id="UP000268469">
    <property type="component" value="Unassembled WGS sequence"/>
</dbReference>
<gene>
    <name evidence="1" type="ORF">DRP53_05465</name>
</gene>
<name>A0A660SK40_UNCW3</name>
<dbReference type="EMBL" id="QNBE01000043">
    <property type="protein sequence ID" value="RKX70320.1"/>
    <property type="molecule type" value="Genomic_DNA"/>
</dbReference>
<evidence type="ECO:0000313" key="1">
    <source>
        <dbReference type="EMBL" id="RKX70320.1"/>
    </source>
</evidence>